<protein>
    <submittedName>
        <fullName evidence="3">Uncharacterized protein</fullName>
    </submittedName>
</protein>
<name>A0A6A4HQG2_9AGAR</name>
<evidence type="ECO:0000313" key="4">
    <source>
        <dbReference type="Proteomes" id="UP000799118"/>
    </source>
</evidence>
<feature type="compositionally biased region" description="Basic and acidic residues" evidence="2">
    <location>
        <begin position="96"/>
        <end position="109"/>
    </location>
</feature>
<organism evidence="3 4">
    <name type="scientific">Gymnopus androsaceus JB14</name>
    <dbReference type="NCBI Taxonomy" id="1447944"/>
    <lineage>
        <taxon>Eukaryota</taxon>
        <taxon>Fungi</taxon>
        <taxon>Dikarya</taxon>
        <taxon>Basidiomycota</taxon>
        <taxon>Agaricomycotina</taxon>
        <taxon>Agaricomycetes</taxon>
        <taxon>Agaricomycetidae</taxon>
        <taxon>Agaricales</taxon>
        <taxon>Marasmiineae</taxon>
        <taxon>Omphalotaceae</taxon>
        <taxon>Gymnopus</taxon>
    </lineage>
</organism>
<accession>A0A6A4HQG2</accession>
<feature type="region of interest" description="Disordered" evidence="2">
    <location>
        <begin position="344"/>
        <end position="371"/>
    </location>
</feature>
<feature type="region of interest" description="Disordered" evidence="2">
    <location>
        <begin position="403"/>
        <end position="435"/>
    </location>
</feature>
<dbReference type="AlphaFoldDB" id="A0A6A4HQG2"/>
<keyword evidence="1" id="KW-0175">Coiled coil</keyword>
<feature type="compositionally biased region" description="Basic and acidic residues" evidence="2">
    <location>
        <begin position="174"/>
        <end position="202"/>
    </location>
</feature>
<feature type="region of interest" description="Disordered" evidence="2">
    <location>
        <begin position="164"/>
        <end position="314"/>
    </location>
</feature>
<feature type="compositionally biased region" description="Acidic residues" evidence="2">
    <location>
        <begin position="412"/>
        <end position="427"/>
    </location>
</feature>
<feature type="compositionally biased region" description="Low complexity" evidence="2">
    <location>
        <begin position="130"/>
        <end position="142"/>
    </location>
</feature>
<evidence type="ECO:0000313" key="3">
    <source>
        <dbReference type="EMBL" id="KAE9399588.1"/>
    </source>
</evidence>
<feature type="compositionally biased region" description="Polar residues" evidence="2">
    <location>
        <begin position="292"/>
        <end position="301"/>
    </location>
</feature>
<dbReference type="Proteomes" id="UP000799118">
    <property type="component" value="Unassembled WGS sequence"/>
</dbReference>
<gene>
    <name evidence="3" type="ORF">BT96DRAFT_939271</name>
</gene>
<reference evidence="3" key="1">
    <citation type="journal article" date="2019" name="Environ. Microbiol.">
        <title>Fungal ecological strategies reflected in gene transcription - a case study of two litter decomposers.</title>
        <authorList>
            <person name="Barbi F."/>
            <person name="Kohler A."/>
            <person name="Barry K."/>
            <person name="Baskaran P."/>
            <person name="Daum C."/>
            <person name="Fauchery L."/>
            <person name="Ihrmark K."/>
            <person name="Kuo A."/>
            <person name="LaButti K."/>
            <person name="Lipzen A."/>
            <person name="Morin E."/>
            <person name="Grigoriev I.V."/>
            <person name="Henrissat B."/>
            <person name="Lindahl B."/>
            <person name="Martin F."/>
        </authorList>
    </citation>
    <scope>NUCLEOTIDE SEQUENCE</scope>
    <source>
        <strain evidence="3">JB14</strain>
    </source>
</reference>
<dbReference type="EMBL" id="ML769467">
    <property type="protein sequence ID" value="KAE9399588.1"/>
    <property type="molecule type" value="Genomic_DNA"/>
</dbReference>
<feature type="compositionally biased region" description="Basic and acidic residues" evidence="2">
    <location>
        <begin position="211"/>
        <end position="223"/>
    </location>
</feature>
<sequence>MDITPDNMQNLLEKIALLEARNKELEAEMSNAWKKPGSEADLEIKIADRNMPKVKPIIKWFSNSIQKESKRDNIDSLNAKPDPVATPPNSSRKRSKPELMENEEPRKNSENLLPSNQYVTRNPTNAMSPTTTQTRHTTSGATQRTIAERHAKMAEIQREINQIQREMEEEESEEQVRREKEAQEKAKAEAEAKRKTEEAEAKAKKRRAEKRKLTEARLVKEIAARQAAKKKKRERKEMAERVLSGMNHAPSAAFGSNTKKVTHATVQNSSDWESEDTELAKATKGEKRKRSATNSDPTDNLSGGDDNDHNDDTFAGPCDSCIKRGCEQKCVPIACKNSKVSCSWVGKKESGGQRPRTKKQKSESREQAEQAERIAVAEGQNAEILRLLRRVVSGIPPEIPRREHRQVFESLEQSESEESSEGEETEVEMGKKSAKAKGKMRHGTAYIKKVFDTLYIKNGLALNFKLSEISGMPVIPDYPESRDSIMSESKFEF</sequence>
<proteinExistence type="predicted"/>
<feature type="region of interest" description="Disordered" evidence="2">
    <location>
        <begin position="68"/>
        <end position="143"/>
    </location>
</feature>
<feature type="compositionally biased region" description="Polar residues" evidence="2">
    <location>
        <begin position="110"/>
        <end position="129"/>
    </location>
</feature>
<feature type="coiled-coil region" evidence="1">
    <location>
        <begin position="8"/>
        <end position="35"/>
    </location>
</feature>
<keyword evidence="4" id="KW-1185">Reference proteome</keyword>
<feature type="compositionally biased region" description="Basic and acidic residues" evidence="2">
    <location>
        <begin position="360"/>
        <end position="371"/>
    </location>
</feature>
<evidence type="ECO:0000256" key="2">
    <source>
        <dbReference type="SAM" id="MobiDB-lite"/>
    </source>
</evidence>
<feature type="compositionally biased region" description="Polar residues" evidence="2">
    <location>
        <begin position="254"/>
        <end position="271"/>
    </location>
</feature>
<evidence type="ECO:0000256" key="1">
    <source>
        <dbReference type="SAM" id="Coils"/>
    </source>
</evidence>